<evidence type="ECO:0000313" key="2">
    <source>
        <dbReference type="Proteomes" id="UP000078597"/>
    </source>
</evidence>
<organism evidence="1 2">
    <name type="scientific">Plasmodium malariae</name>
    <dbReference type="NCBI Taxonomy" id="5858"/>
    <lineage>
        <taxon>Eukaryota</taxon>
        <taxon>Sar</taxon>
        <taxon>Alveolata</taxon>
        <taxon>Apicomplexa</taxon>
        <taxon>Aconoidasida</taxon>
        <taxon>Haemosporida</taxon>
        <taxon>Plasmodiidae</taxon>
        <taxon>Plasmodium</taxon>
        <taxon>Plasmodium (Plasmodium)</taxon>
    </lineage>
</organism>
<dbReference type="VEuPathDB" id="PlasmoDB:PmUG01_10036200"/>
<reference evidence="2" key="1">
    <citation type="submission" date="2016-05" db="EMBL/GenBank/DDBJ databases">
        <authorList>
            <person name="Naeem Raeece"/>
        </authorList>
    </citation>
    <scope>NUCLEOTIDE SEQUENCE [LARGE SCALE GENOMIC DNA]</scope>
</reference>
<gene>
    <name evidence="1" type="ORF">PMALA_074180</name>
</gene>
<proteinExistence type="predicted"/>
<dbReference type="AlphaFoldDB" id="A0A1A8X8H0"/>
<dbReference type="PANTHER" id="PTHR48209:SF3">
    <property type="entry name" value="SYNDECAN_NEUREXIN DOMAIN-CONTAINING PROTEIN"/>
    <property type="match status" value="1"/>
</dbReference>
<protein>
    <submittedName>
        <fullName evidence="1">Uncharacterized protein</fullName>
    </submittedName>
</protein>
<evidence type="ECO:0000313" key="1">
    <source>
        <dbReference type="EMBL" id="SBT00111.1"/>
    </source>
</evidence>
<dbReference type="Proteomes" id="UP000078597">
    <property type="component" value="Unassembled WGS sequence"/>
</dbReference>
<dbReference type="EMBL" id="FLQW01006201">
    <property type="protein sequence ID" value="SBT00111.1"/>
    <property type="molecule type" value="Genomic_DNA"/>
</dbReference>
<sequence>MKLLLVNSLCLMKNIKCYHSASSSSSSRVEHTIPLYERKSRAKFRKEKLNKKMKMEILHLNRRNKHFKEYYPLVRNSTSTEDALLLDDFVDRAANLVGHHPYEEIEAHGNYFSFDLKNKNKENIPMENPFPFVKGEIEGAYMNNSHNNKTLKRNIYMLDDVPLTFIHMKKLYYFINKKENKSLVKYMNSSNFLKLCIYMNKKNIRNYTIEEDFLNRVNQTSIDGKGGSLILNESNFIYILEFFHHIGLNCLAFPRRGENNINRSADSSDNDNISNSSPTSGARWEFNKLRDEYNRVLNNLTNRIVLNEQQIIEILCINDKYLYFNEYIFNYIDDTISVNYHNFTEHDITYICKYLSKTLFRLSLSCNAVTSISSSSSNRNCNSYVVRLIKRYVCKSVIFSDPLSLHHLPHEEKFTQTSISGKHIPSVGASNGKELHNVKKETEKEKEIPGYIHGERCYSNKLKRSIEDVKRSMLQSDMSEKCKEQANFKDLIRKSSFVAVLNKELKKNLHEFKYYNLVDVFEFYTIFNINNKNLIKRFINETDKYINIMKYGYHARALILFSLNRQYLEIENEKTVRRLIRRISYMLNFSWPVEFIIEVIIACSYFSCKDRVFKNLFLYLKNNIKNCIHPTVIINLLQALVPINKINFTVFHQIINYLKKYIKTRNNISYVIYMLKHMSALNYKDMDFFFFFLSFQNVVNQIGQLSNENLVHFFHLIYHYNHFLKDPKSETCLHDVCIKKTNMFAFFTEYVLYLILNRENYYFPFDLSDKRVDTNRGIPHKYNKFLLEQEGMEGEHKNHNNSSGYINCGEILYSHSICKNTESLHITKNEVDTKEVKKIAHNFASDRWKEKANEKKEKPCSTDIIHSGASSSNGQTVINNEIGIANGVVNIPLFITSEITSLNKNIPKLSLPIDTFVYLLKGFINMKLTNLEFLQYAINFVHKNLNLFNENHVIILIQFFSDHMTSYIAYLPDSLIRITYSYLLTIAKNNITNIPDFYLPHCAFSVISFYFVEIVLKNKKSNTDLLENMLVMFCNKMKGGMKVLNEENEKIKKKGSFELLIIISQVMQMLYIKMDKRLPDDLFYFCKYIKKEYHNNDLKENIKNDQTRASQQFIYFFSDLLRKKKIAHFLKYFNSPYLIDIVITRSDNKNAVHTQTRTDGGIKKALFIIDKLESMHLKNIRVTNFFDRYSSIKNKAVVGGNSSQKGKQNTVNTVQEEKEMFVYDNQVSTCLKPYESMREWFLNNCNFSVSYVSMEEWKNEYS</sequence>
<accession>A0A1A8X8H0</accession>
<name>A0A1A8X8H0_PLAMA</name>
<dbReference type="PANTHER" id="PTHR48209">
    <property type="entry name" value="AGL056WP"/>
    <property type="match status" value="1"/>
</dbReference>